<sequence length="292" mass="33040">MPSHRFEQYGTHLPVINPCEDSFTPKDFSHYEYIAWSYIQNKDNLTPSKYVSALSGGFTSGTDASRLSTEGLDKKLQSKILSSFQSPGTPYHLRDDELLSCFNTHVNPTRSARYDKETTRECDLIQWISLIKAVEDSLPQPETAAVEDAKKAETPRSSIQTPTRKRSSSSAGNTAEPPAKRPVFQGRPTPVTTSSPLIPSPTPTGAPRPKYPPALTNAQRTWLKRQRGYFKCRCVNVFHDIDNCSWGCPKADTYRSITPEDGITLADPDRRERQEESSRRRWYPMDDNRHGR</sequence>
<name>A0A2H3DTK3_ARMGA</name>
<evidence type="ECO:0000256" key="1">
    <source>
        <dbReference type="SAM" id="MobiDB-lite"/>
    </source>
</evidence>
<dbReference type="EMBL" id="KZ293649">
    <property type="protein sequence ID" value="PBK97184.1"/>
    <property type="molecule type" value="Genomic_DNA"/>
</dbReference>
<dbReference type="InParanoid" id="A0A2H3DTK3"/>
<proteinExistence type="predicted"/>
<dbReference type="AlphaFoldDB" id="A0A2H3DTK3"/>
<gene>
    <name evidence="2" type="ORF">ARMGADRAFT_1134093</name>
</gene>
<protein>
    <submittedName>
        <fullName evidence="2">Uncharacterized protein</fullName>
    </submittedName>
</protein>
<feature type="compositionally biased region" description="Pro residues" evidence="1">
    <location>
        <begin position="198"/>
        <end position="212"/>
    </location>
</feature>
<organism evidence="2 3">
    <name type="scientific">Armillaria gallica</name>
    <name type="common">Bulbous honey fungus</name>
    <name type="synonym">Armillaria bulbosa</name>
    <dbReference type="NCBI Taxonomy" id="47427"/>
    <lineage>
        <taxon>Eukaryota</taxon>
        <taxon>Fungi</taxon>
        <taxon>Dikarya</taxon>
        <taxon>Basidiomycota</taxon>
        <taxon>Agaricomycotina</taxon>
        <taxon>Agaricomycetes</taxon>
        <taxon>Agaricomycetidae</taxon>
        <taxon>Agaricales</taxon>
        <taxon>Marasmiineae</taxon>
        <taxon>Physalacriaceae</taxon>
        <taxon>Armillaria</taxon>
    </lineage>
</organism>
<feature type="compositionally biased region" description="Basic and acidic residues" evidence="1">
    <location>
        <begin position="267"/>
        <end position="292"/>
    </location>
</feature>
<dbReference type="Proteomes" id="UP000217790">
    <property type="component" value="Unassembled WGS sequence"/>
</dbReference>
<dbReference type="OMA" id="HYEYIAW"/>
<feature type="region of interest" description="Disordered" evidence="1">
    <location>
        <begin position="259"/>
        <end position="292"/>
    </location>
</feature>
<accession>A0A2H3DTK3</accession>
<dbReference type="OrthoDB" id="2369050at2759"/>
<feature type="region of interest" description="Disordered" evidence="1">
    <location>
        <begin position="139"/>
        <end position="214"/>
    </location>
</feature>
<dbReference type="STRING" id="47427.A0A2H3DTK3"/>
<reference evidence="3" key="1">
    <citation type="journal article" date="2017" name="Nat. Ecol. Evol.">
        <title>Genome expansion and lineage-specific genetic innovations in the forest pathogenic fungi Armillaria.</title>
        <authorList>
            <person name="Sipos G."/>
            <person name="Prasanna A.N."/>
            <person name="Walter M.C."/>
            <person name="O'Connor E."/>
            <person name="Balint B."/>
            <person name="Krizsan K."/>
            <person name="Kiss B."/>
            <person name="Hess J."/>
            <person name="Varga T."/>
            <person name="Slot J."/>
            <person name="Riley R."/>
            <person name="Boka B."/>
            <person name="Rigling D."/>
            <person name="Barry K."/>
            <person name="Lee J."/>
            <person name="Mihaltcheva S."/>
            <person name="LaButti K."/>
            <person name="Lipzen A."/>
            <person name="Waldron R."/>
            <person name="Moloney N.M."/>
            <person name="Sperisen C."/>
            <person name="Kredics L."/>
            <person name="Vagvoelgyi C."/>
            <person name="Patrignani A."/>
            <person name="Fitzpatrick D."/>
            <person name="Nagy I."/>
            <person name="Doyle S."/>
            <person name="Anderson J.B."/>
            <person name="Grigoriev I.V."/>
            <person name="Gueldener U."/>
            <person name="Muensterkoetter M."/>
            <person name="Nagy L.G."/>
        </authorList>
    </citation>
    <scope>NUCLEOTIDE SEQUENCE [LARGE SCALE GENOMIC DNA]</scope>
    <source>
        <strain evidence="3">Ar21-2</strain>
    </source>
</reference>
<feature type="compositionally biased region" description="Polar residues" evidence="1">
    <location>
        <begin position="155"/>
        <end position="173"/>
    </location>
</feature>
<feature type="compositionally biased region" description="Low complexity" evidence="1">
    <location>
        <begin position="188"/>
        <end position="197"/>
    </location>
</feature>
<keyword evidence="3" id="KW-1185">Reference proteome</keyword>
<evidence type="ECO:0000313" key="2">
    <source>
        <dbReference type="EMBL" id="PBK97184.1"/>
    </source>
</evidence>
<evidence type="ECO:0000313" key="3">
    <source>
        <dbReference type="Proteomes" id="UP000217790"/>
    </source>
</evidence>